<evidence type="ECO:0000256" key="6">
    <source>
        <dbReference type="ARBA" id="ARBA00022679"/>
    </source>
</evidence>
<keyword evidence="8 11" id="KW-0256">Endoplasmic reticulum</keyword>
<dbReference type="GO" id="GO:0006506">
    <property type="term" value="P:GPI anchor biosynthetic process"/>
    <property type="evidence" value="ECO:0007669"/>
    <property type="project" value="UniProtKB-UniPathway"/>
</dbReference>
<dbReference type="EC" id="2.4.1.-" evidence="11"/>
<dbReference type="UniPathway" id="UPA00196"/>
<reference evidence="12" key="1">
    <citation type="journal article" date="2012" name="Proc. Natl. Acad. Sci. U.S.A.">
        <title>Antigenic diversity is generated by distinct evolutionary mechanisms in African trypanosome species.</title>
        <authorList>
            <person name="Jackson A.P."/>
            <person name="Berry A."/>
            <person name="Aslett M."/>
            <person name="Allison H.C."/>
            <person name="Burton P."/>
            <person name="Vavrova-Anderson J."/>
            <person name="Brown R."/>
            <person name="Browne H."/>
            <person name="Corton N."/>
            <person name="Hauser H."/>
            <person name="Gamble J."/>
            <person name="Gilderthorp R."/>
            <person name="Marcello L."/>
            <person name="McQuillan J."/>
            <person name="Otto T.D."/>
            <person name="Quail M.A."/>
            <person name="Sanders M.J."/>
            <person name="van Tonder A."/>
            <person name="Ginger M.L."/>
            <person name="Field M.C."/>
            <person name="Barry J.D."/>
            <person name="Hertz-Fowler C."/>
            <person name="Berriman M."/>
        </authorList>
    </citation>
    <scope>NUCLEOTIDE SEQUENCE</scope>
    <source>
        <strain evidence="12">IL3000</strain>
    </source>
</reference>
<comment type="pathway">
    <text evidence="2 11">Glycolipid biosynthesis; glycosylphosphatidylinositol-anchor biosynthesis.</text>
</comment>
<feature type="transmembrane region" description="Helical" evidence="11">
    <location>
        <begin position="21"/>
        <end position="45"/>
    </location>
</feature>
<dbReference type="InterPro" id="IPR007315">
    <property type="entry name" value="PIG-V/Gpi18"/>
</dbReference>
<evidence type="ECO:0000256" key="9">
    <source>
        <dbReference type="ARBA" id="ARBA00022989"/>
    </source>
</evidence>
<keyword evidence="10 11" id="KW-0472">Membrane</keyword>
<comment type="similarity">
    <text evidence="3 11">Belongs to the PIGV family.</text>
</comment>
<dbReference type="GO" id="GO:0031501">
    <property type="term" value="C:mannosyltransferase complex"/>
    <property type="evidence" value="ECO:0007669"/>
    <property type="project" value="TreeGrafter"/>
</dbReference>
<protein>
    <recommendedName>
        <fullName evidence="11">GPI mannosyltransferase 2</fullName>
        <ecNumber evidence="11">2.4.1.-</ecNumber>
    </recommendedName>
</protein>
<comment type="function">
    <text evidence="11">Mannosyltransferase involved in glycosylphosphatidylinositol-anchor biosynthesis.</text>
</comment>
<dbReference type="PANTHER" id="PTHR12468:SF2">
    <property type="entry name" value="GPI MANNOSYLTRANSFERASE 2"/>
    <property type="match status" value="1"/>
</dbReference>
<comment type="caution">
    <text evidence="11">Lacks conserved residue(s) required for the propagation of feature annotation.</text>
</comment>
<evidence type="ECO:0000256" key="10">
    <source>
        <dbReference type="ARBA" id="ARBA00023136"/>
    </source>
</evidence>
<sequence length="228" mass="25415">MTLSYAQKMDGFQRVAHCSDVKLFFLVSGSRLMILVLMLSFRIVLPMIFGTELLWDSATLLYGDVDGTWGLLDFPRSWDGVHFFHIAKHGYSHENVCAFFPLVPSIIRIFSWVNDNLLPASWVIVPISFQVALLNVVMAGFAAIILRRITIITLMGDIASPSGKGGETVGTWLDSLPPPPAYLQSERVAENLQVRLWKGGGRNGAHVDVESYCCVLGLFSTRKVFFPF</sequence>
<keyword evidence="6 11" id="KW-0808">Transferase</keyword>
<dbReference type="GO" id="GO:0000009">
    <property type="term" value="F:alpha-1,6-mannosyltransferase activity"/>
    <property type="evidence" value="ECO:0007669"/>
    <property type="project" value="InterPro"/>
</dbReference>
<evidence type="ECO:0000256" key="4">
    <source>
        <dbReference type="ARBA" id="ARBA00022502"/>
    </source>
</evidence>
<comment type="subcellular location">
    <subcellularLocation>
        <location evidence="1 11">Endoplasmic reticulum membrane</location>
        <topology evidence="1 11">Multi-pass membrane protein</topology>
    </subcellularLocation>
</comment>
<evidence type="ECO:0000256" key="7">
    <source>
        <dbReference type="ARBA" id="ARBA00022692"/>
    </source>
</evidence>
<evidence type="ECO:0000256" key="8">
    <source>
        <dbReference type="ARBA" id="ARBA00022824"/>
    </source>
</evidence>
<dbReference type="GO" id="GO:0004376">
    <property type="term" value="F:GPI mannosyltransferase activity"/>
    <property type="evidence" value="ECO:0007669"/>
    <property type="project" value="InterPro"/>
</dbReference>
<dbReference type="AlphaFoldDB" id="G0UY79"/>
<gene>
    <name evidence="12" type="ORF">TCIL3000_10_11250</name>
</gene>
<feature type="transmembrane region" description="Helical" evidence="11">
    <location>
        <begin position="120"/>
        <end position="146"/>
    </location>
</feature>
<keyword evidence="4 11" id="KW-0337">GPI-anchor biosynthesis</keyword>
<accession>G0UY79</accession>
<evidence type="ECO:0000256" key="11">
    <source>
        <dbReference type="RuleBase" id="RU363112"/>
    </source>
</evidence>
<dbReference type="GO" id="GO:0005789">
    <property type="term" value="C:endoplasmic reticulum membrane"/>
    <property type="evidence" value="ECO:0007669"/>
    <property type="project" value="UniProtKB-SubCell"/>
</dbReference>
<evidence type="ECO:0000256" key="1">
    <source>
        <dbReference type="ARBA" id="ARBA00004477"/>
    </source>
</evidence>
<evidence type="ECO:0000313" key="12">
    <source>
        <dbReference type="EMBL" id="CCC94346.1"/>
    </source>
</evidence>
<name>G0UY79_TRYCI</name>
<keyword evidence="9 11" id="KW-1133">Transmembrane helix</keyword>
<keyword evidence="7 11" id="KW-0812">Transmembrane</keyword>
<evidence type="ECO:0000256" key="5">
    <source>
        <dbReference type="ARBA" id="ARBA00022676"/>
    </source>
</evidence>
<dbReference type="VEuPathDB" id="TriTrypDB:TcIL3000_10_11250"/>
<evidence type="ECO:0000256" key="2">
    <source>
        <dbReference type="ARBA" id="ARBA00004687"/>
    </source>
</evidence>
<proteinExistence type="inferred from homology"/>
<evidence type="ECO:0000256" key="3">
    <source>
        <dbReference type="ARBA" id="ARBA00008698"/>
    </source>
</evidence>
<keyword evidence="5 11" id="KW-0328">Glycosyltransferase</keyword>
<organism evidence="12">
    <name type="scientific">Trypanosoma congolense (strain IL3000)</name>
    <dbReference type="NCBI Taxonomy" id="1068625"/>
    <lineage>
        <taxon>Eukaryota</taxon>
        <taxon>Discoba</taxon>
        <taxon>Euglenozoa</taxon>
        <taxon>Kinetoplastea</taxon>
        <taxon>Metakinetoplastina</taxon>
        <taxon>Trypanosomatida</taxon>
        <taxon>Trypanosomatidae</taxon>
        <taxon>Trypanosoma</taxon>
        <taxon>Nannomonas</taxon>
    </lineage>
</organism>
<dbReference type="EMBL" id="HE575323">
    <property type="protein sequence ID" value="CCC94346.1"/>
    <property type="molecule type" value="Genomic_DNA"/>
</dbReference>
<dbReference type="PANTHER" id="PTHR12468">
    <property type="entry name" value="GPI MANNOSYLTRANSFERASE 2"/>
    <property type="match status" value="1"/>
</dbReference>
<dbReference type="Pfam" id="PF04188">
    <property type="entry name" value="Mannosyl_trans2"/>
    <property type="match status" value="1"/>
</dbReference>